<organism evidence="2 3">
    <name type="scientific">Candidatus Microbacterium stercoravium</name>
    <dbReference type="NCBI Taxonomy" id="2838697"/>
    <lineage>
        <taxon>Bacteria</taxon>
        <taxon>Bacillati</taxon>
        <taxon>Actinomycetota</taxon>
        <taxon>Actinomycetes</taxon>
        <taxon>Micrococcales</taxon>
        <taxon>Microbacteriaceae</taxon>
        <taxon>Microbacterium</taxon>
    </lineage>
</organism>
<keyword evidence="1" id="KW-1133">Transmembrane helix</keyword>
<sequence>MRGPATVANAAVVAGTLSTAPYLVDVGGAVLVVPLVIVLRSALSGGSANAIARIRGAARWLLVAALIVLIISIPVGLELAHLRAG</sequence>
<proteinExistence type="predicted"/>
<dbReference type="AlphaFoldDB" id="A0A9D2H648"/>
<evidence type="ECO:0000313" key="2">
    <source>
        <dbReference type="EMBL" id="HJA04489.1"/>
    </source>
</evidence>
<keyword evidence="1" id="KW-0812">Transmembrane</keyword>
<gene>
    <name evidence="2" type="ORF">H9800_06460</name>
</gene>
<dbReference type="Proteomes" id="UP000824220">
    <property type="component" value="Unassembled WGS sequence"/>
</dbReference>
<keyword evidence="1" id="KW-0472">Membrane</keyword>
<name>A0A9D2H648_9MICO</name>
<protein>
    <submittedName>
        <fullName evidence="2">Uncharacterized protein</fullName>
    </submittedName>
</protein>
<accession>A0A9D2H648</accession>
<dbReference type="EMBL" id="DXAM01000090">
    <property type="protein sequence ID" value="HJA04489.1"/>
    <property type="molecule type" value="Genomic_DNA"/>
</dbReference>
<feature type="transmembrane region" description="Helical" evidence="1">
    <location>
        <begin position="20"/>
        <end position="39"/>
    </location>
</feature>
<reference evidence="2" key="1">
    <citation type="journal article" date="2021" name="PeerJ">
        <title>Extensive microbial diversity within the chicken gut microbiome revealed by metagenomics and culture.</title>
        <authorList>
            <person name="Gilroy R."/>
            <person name="Ravi A."/>
            <person name="Getino M."/>
            <person name="Pursley I."/>
            <person name="Horton D.L."/>
            <person name="Alikhan N.F."/>
            <person name="Baker D."/>
            <person name="Gharbi K."/>
            <person name="Hall N."/>
            <person name="Watson M."/>
            <person name="Adriaenssens E.M."/>
            <person name="Foster-Nyarko E."/>
            <person name="Jarju S."/>
            <person name="Secka A."/>
            <person name="Antonio M."/>
            <person name="Oren A."/>
            <person name="Chaudhuri R.R."/>
            <person name="La Ragione R."/>
            <person name="Hildebrand F."/>
            <person name="Pallen M.J."/>
        </authorList>
    </citation>
    <scope>NUCLEOTIDE SEQUENCE</scope>
    <source>
        <strain evidence="2">ChiHjej8B7-3636</strain>
    </source>
</reference>
<evidence type="ECO:0000256" key="1">
    <source>
        <dbReference type="SAM" id="Phobius"/>
    </source>
</evidence>
<reference evidence="2" key="2">
    <citation type="submission" date="2021-04" db="EMBL/GenBank/DDBJ databases">
        <authorList>
            <person name="Gilroy R."/>
        </authorList>
    </citation>
    <scope>NUCLEOTIDE SEQUENCE</scope>
    <source>
        <strain evidence="2">ChiHjej8B7-3636</strain>
    </source>
</reference>
<evidence type="ECO:0000313" key="3">
    <source>
        <dbReference type="Proteomes" id="UP000824220"/>
    </source>
</evidence>
<comment type="caution">
    <text evidence="2">The sequence shown here is derived from an EMBL/GenBank/DDBJ whole genome shotgun (WGS) entry which is preliminary data.</text>
</comment>
<feature type="transmembrane region" description="Helical" evidence="1">
    <location>
        <begin position="60"/>
        <end position="82"/>
    </location>
</feature>